<feature type="transmembrane region" description="Helical" evidence="8">
    <location>
        <begin position="309"/>
        <end position="326"/>
    </location>
</feature>
<dbReference type="Pfam" id="PF00083">
    <property type="entry name" value="Sugar_tr"/>
    <property type="match status" value="1"/>
</dbReference>
<dbReference type="PANTHER" id="PTHR48022">
    <property type="entry name" value="PLASTIDIC GLUCOSE TRANSPORTER 4"/>
    <property type="match status" value="1"/>
</dbReference>
<dbReference type="PROSITE" id="PS00217">
    <property type="entry name" value="SUGAR_TRANSPORT_2"/>
    <property type="match status" value="1"/>
</dbReference>
<dbReference type="GO" id="GO:0016020">
    <property type="term" value="C:membrane"/>
    <property type="evidence" value="ECO:0007669"/>
    <property type="project" value="UniProtKB-SubCell"/>
</dbReference>
<evidence type="ECO:0000256" key="4">
    <source>
        <dbReference type="ARBA" id="ARBA00022692"/>
    </source>
</evidence>
<evidence type="ECO:0000256" key="6">
    <source>
        <dbReference type="ARBA" id="ARBA00023136"/>
    </source>
</evidence>
<dbReference type="InterPro" id="IPR003663">
    <property type="entry name" value="Sugar/inositol_transpt"/>
</dbReference>
<dbReference type="GO" id="GO:0005351">
    <property type="term" value="F:carbohydrate:proton symporter activity"/>
    <property type="evidence" value="ECO:0007669"/>
    <property type="project" value="TreeGrafter"/>
</dbReference>
<dbReference type="Gene3D" id="1.20.1250.20">
    <property type="entry name" value="MFS general substrate transporter like domains"/>
    <property type="match status" value="1"/>
</dbReference>
<accession>A0A8K0W3Q4</accession>
<comment type="similarity">
    <text evidence="2 7">Belongs to the major facilitator superfamily. Sugar transporter (TC 2.A.1.1) family.</text>
</comment>
<evidence type="ECO:0000256" key="2">
    <source>
        <dbReference type="ARBA" id="ARBA00010992"/>
    </source>
</evidence>
<reference evidence="10" key="1">
    <citation type="journal article" date="2021" name="Nat. Commun.">
        <title>Genetic determinants of endophytism in the Arabidopsis root mycobiome.</title>
        <authorList>
            <person name="Mesny F."/>
            <person name="Miyauchi S."/>
            <person name="Thiergart T."/>
            <person name="Pickel B."/>
            <person name="Atanasova L."/>
            <person name="Karlsson M."/>
            <person name="Huettel B."/>
            <person name="Barry K.W."/>
            <person name="Haridas S."/>
            <person name="Chen C."/>
            <person name="Bauer D."/>
            <person name="Andreopoulos W."/>
            <person name="Pangilinan J."/>
            <person name="LaButti K."/>
            <person name="Riley R."/>
            <person name="Lipzen A."/>
            <person name="Clum A."/>
            <person name="Drula E."/>
            <person name="Henrissat B."/>
            <person name="Kohler A."/>
            <person name="Grigoriev I.V."/>
            <person name="Martin F.M."/>
            <person name="Hacquard S."/>
        </authorList>
    </citation>
    <scope>NUCLEOTIDE SEQUENCE</scope>
    <source>
        <strain evidence="10">MPI-SDFR-AT-0120</strain>
    </source>
</reference>
<feature type="transmembrane region" description="Helical" evidence="8">
    <location>
        <begin position="113"/>
        <end position="136"/>
    </location>
</feature>
<evidence type="ECO:0000313" key="11">
    <source>
        <dbReference type="Proteomes" id="UP000813461"/>
    </source>
</evidence>
<feature type="transmembrane region" description="Helical" evidence="8">
    <location>
        <begin position="148"/>
        <end position="170"/>
    </location>
</feature>
<dbReference type="FunFam" id="1.20.1250.20:FF:000134">
    <property type="entry name" value="MFS sugar transporter protein"/>
    <property type="match status" value="1"/>
</dbReference>
<keyword evidence="11" id="KW-1185">Reference proteome</keyword>
<dbReference type="AlphaFoldDB" id="A0A8K0W3Q4"/>
<feature type="transmembrane region" description="Helical" evidence="8">
    <location>
        <begin position="268"/>
        <end position="289"/>
    </location>
</feature>
<evidence type="ECO:0000313" key="10">
    <source>
        <dbReference type="EMBL" id="KAH7093574.1"/>
    </source>
</evidence>
<evidence type="ECO:0000259" key="9">
    <source>
        <dbReference type="PROSITE" id="PS50850"/>
    </source>
</evidence>
<feature type="transmembrane region" description="Helical" evidence="8">
    <location>
        <begin position="16"/>
        <end position="34"/>
    </location>
</feature>
<feature type="transmembrane region" description="Helical" evidence="8">
    <location>
        <begin position="401"/>
        <end position="422"/>
    </location>
</feature>
<dbReference type="PROSITE" id="PS50850">
    <property type="entry name" value="MFS"/>
    <property type="match status" value="1"/>
</dbReference>
<organism evidence="10 11">
    <name type="scientific">Paraphoma chrysanthemicola</name>
    <dbReference type="NCBI Taxonomy" id="798071"/>
    <lineage>
        <taxon>Eukaryota</taxon>
        <taxon>Fungi</taxon>
        <taxon>Dikarya</taxon>
        <taxon>Ascomycota</taxon>
        <taxon>Pezizomycotina</taxon>
        <taxon>Dothideomycetes</taxon>
        <taxon>Pleosporomycetidae</taxon>
        <taxon>Pleosporales</taxon>
        <taxon>Pleosporineae</taxon>
        <taxon>Phaeosphaeriaceae</taxon>
        <taxon>Paraphoma</taxon>
    </lineage>
</organism>
<dbReference type="EMBL" id="JAGMVJ010000002">
    <property type="protein sequence ID" value="KAH7093574.1"/>
    <property type="molecule type" value="Genomic_DNA"/>
</dbReference>
<evidence type="ECO:0000256" key="1">
    <source>
        <dbReference type="ARBA" id="ARBA00004141"/>
    </source>
</evidence>
<sequence>MEATHVSRLVPRNQKTFVACLIMLSAIDSVLVGYDSSLMGSFNVMPSYQSYFHLTTATKSFNTAVSYVGGAAISFISGPWTDWRGRREAIFWSALITLVGGVIQGAAQNIGMFLAGRLIVGFGMGLAQTSTPTLLAETVPVAWRGLAMGLYYACWGVGTLLASGVCYGTQSLNTTWAWRIPSLLQAAPSVWCFIILLFIPESPRWLISRGRHAEAREVLAIANAHGDIDSPLVTVQFKEIEDTIRFEREREASAFKAIVHKSNRKRMLIVATFPIMVMLPGTNIVQFYFGDMMASAGITDPTTQLQINIILTSFTLVVAIAASWFADKTGRKALCAGSLSGGTIALFILAGLTAVYGTSGNQSGIYGTIAIIFIYNATYAWGITPLTVLYPPEVLSFDIRALGMGFYTLITKLCGLFVAMVIPFGMEAIGWKVYIINGSVDILMVVFVLLVWVETRGLTLEEVDRVFDGIKHSDVPDLEAVRGKEDLEVLDGASVTRTVTQQVEIGTKKEY</sequence>
<feature type="transmembrane region" description="Helical" evidence="8">
    <location>
        <begin position="176"/>
        <end position="199"/>
    </location>
</feature>
<keyword evidence="6 8" id="KW-0472">Membrane</keyword>
<feature type="transmembrane region" description="Helical" evidence="8">
    <location>
        <begin position="364"/>
        <end position="389"/>
    </location>
</feature>
<evidence type="ECO:0000256" key="8">
    <source>
        <dbReference type="SAM" id="Phobius"/>
    </source>
</evidence>
<gene>
    <name evidence="10" type="ORF">FB567DRAFT_434099</name>
</gene>
<comment type="subcellular location">
    <subcellularLocation>
        <location evidence="1">Membrane</location>
        <topology evidence="1">Multi-pass membrane protein</topology>
    </subcellularLocation>
</comment>
<dbReference type="OrthoDB" id="6133115at2759"/>
<dbReference type="PANTHER" id="PTHR48022:SF31">
    <property type="entry name" value="HEXOSE TRANSPORTER"/>
    <property type="match status" value="1"/>
</dbReference>
<evidence type="ECO:0000256" key="7">
    <source>
        <dbReference type="RuleBase" id="RU003346"/>
    </source>
</evidence>
<keyword evidence="5 8" id="KW-1133">Transmembrane helix</keyword>
<dbReference type="PRINTS" id="PR00171">
    <property type="entry name" value="SUGRTRNSPORT"/>
</dbReference>
<comment type="caution">
    <text evidence="10">The sequence shown here is derived from an EMBL/GenBank/DDBJ whole genome shotgun (WGS) entry which is preliminary data.</text>
</comment>
<feature type="transmembrane region" description="Helical" evidence="8">
    <location>
        <begin position="54"/>
        <end position="77"/>
    </location>
</feature>
<dbReference type="InterPro" id="IPR036259">
    <property type="entry name" value="MFS_trans_sf"/>
</dbReference>
<dbReference type="InterPro" id="IPR020846">
    <property type="entry name" value="MFS_dom"/>
</dbReference>
<name>A0A8K0W3Q4_9PLEO</name>
<feature type="transmembrane region" description="Helical" evidence="8">
    <location>
        <begin position="333"/>
        <end position="358"/>
    </location>
</feature>
<feature type="domain" description="Major facilitator superfamily (MFS) profile" evidence="9">
    <location>
        <begin position="21"/>
        <end position="456"/>
    </location>
</feature>
<dbReference type="Proteomes" id="UP000813461">
    <property type="component" value="Unassembled WGS sequence"/>
</dbReference>
<protein>
    <submittedName>
        <fullName evidence="10">General substrate transporter</fullName>
    </submittedName>
</protein>
<feature type="transmembrane region" description="Helical" evidence="8">
    <location>
        <begin position="434"/>
        <end position="453"/>
    </location>
</feature>
<dbReference type="NCBIfam" id="TIGR00879">
    <property type="entry name" value="SP"/>
    <property type="match status" value="1"/>
</dbReference>
<keyword evidence="4 8" id="KW-0812">Transmembrane</keyword>
<dbReference type="InterPro" id="IPR005829">
    <property type="entry name" value="Sugar_transporter_CS"/>
</dbReference>
<dbReference type="InterPro" id="IPR050360">
    <property type="entry name" value="MFS_Sugar_Transporters"/>
</dbReference>
<evidence type="ECO:0000256" key="5">
    <source>
        <dbReference type="ARBA" id="ARBA00022989"/>
    </source>
</evidence>
<proteinExistence type="inferred from homology"/>
<feature type="transmembrane region" description="Helical" evidence="8">
    <location>
        <begin position="89"/>
        <end position="107"/>
    </location>
</feature>
<evidence type="ECO:0000256" key="3">
    <source>
        <dbReference type="ARBA" id="ARBA00022448"/>
    </source>
</evidence>
<dbReference type="InterPro" id="IPR005828">
    <property type="entry name" value="MFS_sugar_transport-like"/>
</dbReference>
<keyword evidence="3 7" id="KW-0813">Transport</keyword>
<dbReference type="SUPFAM" id="SSF103473">
    <property type="entry name" value="MFS general substrate transporter"/>
    <property type="match status" value="1"/>
</dbReference>